<name>A0A0D6ELR8_SPOSA</name>
<feature type="compositionally biased region" description="Pro residues" evidence="2">
    <location>
        <begin position="40"/>
        <end position="59"/>
    </location>
</feature>
<dbReference type="PANTHER" id="PTHR31082">
    <property type="entry name" value="PHEROMONE-REGULATED MEMBRANE PROTEIN 10"/>
    <property type="match status" value="1"/>
</dbReference>
<feature type="domain" description="Threonine/serine exporter-like N-terminal" evidence="4">
    <location>
        <begin position="389"/>
        <end position="627"/>
    </location>
</feature>
<dbReference type="GO" id="GO:0022857">
    <property type="term" value="F:transmembrane transporter activity"/>
    <property type="evidence" value="ECO:0007669"/>
    <property type="project" value="InterPro"/>
</dbReference>
<feature type="region of interest" description="Disordered" evidence="2">
    <location>
        <begin position="1"/>
        <end position="202"/>
    </location>
</feature>
<dbReference type="AlphaFoldDB" id="A0A0D6ELR8"/>
<comment type="similarity">
    <text evidence="1">Belongs to the ThrE exporter (TC 2.A.79) family.</text>
</comment>
<feature type="compositionally biased region" description="Low complexity" evidence="2">
    <location>
        <begin position="78"/>
        <end position="88"/>
    </location>
</feature>
<keyword evidence="3" id="KW-0812">Transmembrane</keyword>
<evidence type="ECO:0000256" key="2">
    <source>
        <dbReference type="SAM" id="MobiDB-lite"/>
    </source>
</evidence>
<reference evidence="6" key="1">
    <citation type="submission" date="2015-02" db="EMBL/GenBank/DDBJ databases">
        <authorList>
            <person name="Gon?alves P."/>
        </authorList>
    </citation>
    <scope>NUCLEOTIDE SEQUENCE [LARGE SCALE GENOMIC DNA]</scope>
</reference>
<evidence type="ECO:0000256" key="3">
    <source>
        <dbReference type="SAM" id="Phobius"/>
    </source>
</evidence>
<feature type="compositionally biased region" description="Low complexity" evidence="2">
    <location>
        <begin position="246"/>
        <end position="255"/>
    </location>
</feature>
<accession>A0A0D6ELR8</accession>
<evidence type="ECO:0000313" key="5">
    <source>
        <dbReference type="EMBL" id="CEQ40851.1"/>
    </source>
</evidence>
<dbReference type="InterPro" id="IPR010619">
    <property type="entry name" value="ThrE-like_N"/>
</dbReference>
<feature type="transmembrane region" description="Helical" evidence="3">
    <location>
        <begin position="522"/>
        <end position="540"/>
    </location>
</feature>
<feature type="compositionally biased region" description="Basic and acidic residues" evidence="2">
    <location>
        <begin position="256"/>
        <end position="271"/>
    </location>
</feature>
<dbReference type="EMBL" id="CENE01000009">
    <property type="protein sequence ID" value="CEQ40851.1"/>
    <property type="molecule type" value="Genomic_DNA"/>
</dbReference>
<feature type="non-terminal residue" evidence="5">
    <location>
        <position position="1"/>
    </location>
</feature>
<organism evidence="5 6">
    <name type="scientific">Sporidiobolus salmonicolor</name>
    <name type="common">Yeast-like fungus</name>
    <name type="synonym">Sporobolomyces salmonicolor</name>
    <dbReference type="NCBI Taxonomy" id="5005"/>
    <lineage>
        <taxon>Eukaryota</taxon>
        <taxon>Fungi</taxon>
        <taxon>Dikarya</taxon>
        <taxon>Basidiomycota</taxon>
        <taxon>Pucciniomycotina</taxon>
        <taxon>Microbotryomycetes</taxon>
        <taxon>Sporidiobolales</taxon>
        <taxon>Sporidiobolaceae</taxon>
        <taxon>Sporobolomyces</taxon>
    </lineage>
</organism>
<feature type="transmembrane region" description="Helical" evidence="3">
    <location>
        <begin position="741"/>
        <end position="760"/>
    </location>
</feature>
<keyword evidence="3" id="KW-1133">Transmembrane helix</keyword>
<feature type="transmembrane region" description="Helical" evidence="3">
    <location>
        <begin position="552"/>
        <end position="571"/>
    </location>
</feature>
<dbReference type="Proteomes" id="UP000243876">
    <property type="component" value="Unassembled WGS sequence"/>
</dbReference>
<protein>
    <submittedName>
        <fullName evidence="5">SPOSA6832_02490-mRNA-1:cds</fullName>
    </submittedName>
</protein>
<feature type="transmembrane region" description="Helical" evidence="3">
    <location>
        <begin position="828"/>
        <end position="851"/>
    </location>
</feature>
<feature type="transmembrane region" description="Helical" evidence="3">
    <location>
        <begin position="711"/>
        <end position="729"/>
    </location>
</feature>
<feature type="transmembrane region" description="Helical" evidence="3">
    <location>
        <begin position="577"/>
        <end position="598"/>
    </location>
</feature>
<feature type="region of interest" description="Disordered" evidence="2">
    <location>
        <begin position="233"/>
        <end position="340"/>
    </location>
</feature>
<feature type="transmembrane region" description="Helical" evidence="3">
    <location>
        <begin position="766"/>
        <end position="783"/>
    </location>
</feature>
<feature type="transmembrane region" description="Helical" evidence="3">
    <location>
        <begin position="795"/>
        <end position="816"/>
    </location>
</feature>
<feature type="compositionally biased region" description="Polar residues" evidence="2">
    <location>
        <begin position="111"/>
        <end position="123"/>
    </location>
</feature>
<feature type="compositionally biased region" description="Basic and acidic residues" evidence="2">
    <location>
        <begin position="298"/>
        <end position="307"/>
    </location>
</feature>
<feature type="compositionally biased region" description="Low complexity" evidence="2">
    <location>
        <begin position="29"/>
        <end position="39"/>
    </location>
</feature>
<dbReference type="OrthoDB" id="3352204at2759"/>
<keyword evidence="6" id="KW-1185">Reference proteome</keyword>
<dbReference type="Pfam" id="PF06738">
    <property type="entry name" value="ThrE"/>
    <property type="match status" value="1"/>
</dbReference>
<feature type="transmembrane region" description="Helical" evidence="3">
    <location>
        <begin position="610"/>
        <end position="633"/>
    </location>
</feature>
<dbReference type="PANTHER" id="PTHR31082:SF4">
    <property type="entry name" value="PHEROMONE-REGULATED MEMBRANE PROTEIN 10"/>
    <property type="match status" value="1"/>
</dbReference>
<feature type="compositionally biased region" description="Basic and acidic residues" evidence="2">
    <location>
        <begin position="185"/>
        <end position="198"/>
    </location>
</feature>
<evidence type="ECO:0000313" key="6">
    <source>
        <dbReference type="Proteomes" id="UP000243876"/>
    </source>
</evidence>
<dbReference type="InterPro" id="IPR051361">
    <property type="entry name" value="ThrE/Ser_Exporter"/>
</dbReference>
<evidence type="ECO:0000259" key="4">
    <source>
        <dbReference type="Pfam" id="PF06738"/>
    </source>
</evidence>
<gene>
    <name evidence="5" type="primary">SPOSA6832_02490</name>
</gene>
<keyword evidence="3" id="KW-0472">Membrane</keyword>
<sequence length="866" mass="93806">MSREESLNPNYRHIRFSHDAGQPDQVFLPNPYSMAYPAANPSPSPVAYNPPPAPPPSSSPPARSSFADAHPDVSTFSPAGPARPAPAATHGSGLPGGGLDRPGQNPPAPAYNSNPFNESSYHSTPPLRYNQPNSIPQPHPRYGSISEETLVGETPPPLKPALRRSSTEEHLRLQAAREAAAVVDSHVDGRHQPRRIDDWNDDDDEAWQTEQRAAAGILSNLLRLYGNGNQTLAPMNMNRGGGGSDGSHSSTGSYYGDREQDLRRRYRRAGEADEGAFPRPPNRMRRNDSTLTNATQDRVYEPEDPRAGGKSRGKRDPDDSDHDDAAEKAKEAQKEAAKRGDDLAALDAAEHRDIMEAREHKKNKYKKYKKLKHKDAITQHVATLIQKQDFILKLAKALMTFGAPSHRLESQLNATAAVLAVNAQFIHVPSVVIASFGDSDTHTSETRFIKASGGLNLGCLHQVHAIYREVVHDEMSVEEGMAGLDRILKAKPIYNLWQRILICAMCAGVICPMGFAGSFVDAFVAGGFGAMLAFLQLYVARKNAIFSNIFEISVAALISFAARGLSTTGYFCYESIASAGVVMVLPGYVVLCGSLELASKNLIAGSVRMVYAIIYTLFLGFSISVGSDVFYLFDPSARRDDYEAALTSSAYTLDGTFTANNASQSFAGQFTFTNQTAQDNSASGQTQASLNKGSVMCYRDPSWQWWRQGATFYWLILLVPAFSFFLSLSNMQPIRSRELPVMIVLAIIGYIANRAATQFIFERSDVVSFIGATTIGILGNLYSRVFNGTSFTAMATGVLFLVPSGIAAAGGLAMSSGGGDSYNSGLMIGFRMVQVAIGITIGLFFASFLVYSVGTKRKGGGLGFAF</sequence>
<evidence type="ECO:0000256" key="1">
    <source>
        <dbReference type="ARBA" id="ARBA00034125"/>
    </source>
</evidence>
<proteinExistence type="inferred from homology"/>
<feature type="compositionally biased region" description="Basic and acidic residues" evidence="2">
    <location>
        <begin position="323"/>
        <end position="340"/>
    </location>
</feature>